<dbReference type="Proteomes" id="UP000248706">
    <property type="component" value="Unassembled WGS sequence"/>
</dbReference>
<feature type="domain" description="Enoyl reductase (ER)" evidence="3">
    <location>
        <begin position="10"/>
        <end position="321"/>
    </location>
</feature>
<evidence type="ECO:0000256" key="1">
    <source>
        <dbReference type="ARBA" id="ARBA00022857"/>
    </source>
</evidence>
<protein>
    <submittedName>
        <fullName evidence="4">Alcohol dehydrogenase</fullName>
    </submittedName>
</protein>
<name>A0A328VKP4_9CHLR</name>
<dbReference type="GO" id="GO:0005829">
    <property type="term" value="C:cytosol"/>
    <property type="evidence" value="ECO:0007669"/>
    <property type="project" value="TreeGrafter"/>
</dbReference>
<sequence>MKAIRIYETGGPEVMRLEEIETPQPRQGEVLIKVAAAGVNYADLAQRQGTYLTRTRTPTTLGFEVAGTIVALGEGVNTLTPGTRVAAFATGGYAEYATARAETVFPIPETLDFVRAAALPVQGVTAYQLLHDSARLQAGESVLVHAAAGGVGSFAVQLARLLGAGQVIGTASSEAKLEYIRRLGADWAINYSQEDWTEQVKQATSGRGADVLLEMVGGSIAEQSLRCLAPFGRMVVYGAASGQIVQFSGIQLMYKNQAIIGYWLSAWLSRPQQVAFAMQELARYLAAGQLTIFVGQTFPLVEAANAHRAIAERRTTGKVVLIVEPL</sequence>
<dbReference type="GO" id="GO:0003960">
    <property type="term" value="F:quinone reductase (NADPH) activity"/>
    <property type="evidence" value="ECO:0007669"/>
    <property type="project" value="TreeGrafter"/>
</dbReference>
<dbReference type="EMBL" id="MCIF01000002">
    <property type="protein sequence ID" value="RAQ98266.1"/>
    <property type="molecule type" value="Genomic_DNA"/>
</dbReference>
<dbReference type="OrthoDB" id="9792162at2"/>
<dbReference type="InterPro" id="IPR013154">
    <property type="entry name" value="ADH-like_N"/>
</dbReference>
<dbReference type="SMART" id="SM00829">
    <property type="entry name" value="PKS_ER"/>
    <property type="match status" value="1"/>
</dbReference>
<gene>
    <name evidence="4" type="ORF">A4R35_22185</name>
</gene>
<dbReference type="InterPro" id="IPR011032">
    <property type="entry name" value="GroES-like_sf"/>
</dbReference>
<dbReference type="SUPFAM" id="SSF51735">
    <property type="entry name" value="NAD(P)-binding Rossmann-fold domains"/>
    <property type="match status" value="1"/>
</dbReference>
<accession>A0A328VKP4</accession>
<dbReference type="GO" id="GO:0035925">
    <property type="term" value="F:mRNA 3'-UTR AU-rich region binding"/>
    <property type="evidence" value="ECO:0007669"/>
    <property type="project" value="TreeGrafter"/>
</dbReference>
<dbReference type="RefSeq" id="WP_112433407.1">
    <property type="nucleotide sequence ID" value="NZ_MCIF01000002.1"/>
</dbReference>
<dbReference type="Pfam" id="PF00107">
    <property type="entry name" value="ADH_zinc_N"/>
    <property type="match status" value="1"/>
</dbReference>
<dbReference type="PROSITE" id="PS01162">
    <property type="entry name" value="QOR_ZETA_CRYSTAL"/>
    <property type="match status" value="1"/>
</dbReference>
<keyword evidence="5" id="KW-1185">Reference proteome</keyword>
<dbReference type="InterPro" id="IPR020843">
    <property type="entry name" value="ER"/>
</dbReference>
<dbReference type="Pfam" id="PF08240">
    <property type="entry name" value="ADH_N"/>
    <property type="match status" value="1"/>
</dbReference>
<evidence type="ECO:0000313" key="5">
    <source>
        <dbReference type="Proteomes" id="UP000248706"/>
    </source>
</evidence>
<keyword evidence="1" id="KW-0521">NADP</keyword>
<dbReference type="Gene3D" id="3.40.50.720">
    <property type="entry name" value="NAD(P)-binding Rossmann-like Domain"/>
    <property type="match status" value="1"/>
</dbReference>
<dbReference type="PANTHER" id="PTHR48106">
    <property type="entry name" value="QUINONE OXIDOREDUCTASE PIG3-RELATED"/>
    <property type="match status" value="1"/>
</dbReference>
<reference evidence="4 5" key="1">
    <citation type="submission" date="2016-08" db="EMBL/GenBank/DDBJ databases">
        <title>Analysis of Carbohydrate Active Enzymes in Thermogemmatispora T81 Reveals Carbohydrate Degradation Ability.</title>
        <authorList>
            <person name="Tomazini A."/>
            <person name="Lal S."/>
            <person name="Stott M."/>
            <person name="Henrissat B."/>
            <person name="Polikarpov I."/>
            <person name="Sparling R."/>
            <person name="Levin D.B."/>
        </authorList>
    </citation>
    <scope>NUCLEOTIDE SEQUENCE [LARGE SCALE GENOMIC DNA]</scope>
    <source>
        <strain evidence="4 5">T81</strain>
    </source>
</reference>
<dbReference type="GO" id="GO:0008270">
    <property type="term" value="F:zinc ion binding"/>
    <property type="evidence" value="ECO:0007669"/>
    <property type="project" value="InterPro"/>
</dbReference>
<comment type="caution">
    <text evidence="4">The sequence shown here is derived from an EMBL/GenBank/DDBJ whole genome shotgun (WGS) entry which is preliminary data.</text>
</comment>
<dbReference type="InterPro" id="IPR036291">
    <property type="entry name" value="NAD(P)-bd_dom_sf"/>
</dbReference>
<dbReference type="PANTHER" id="PTHR48106:SF13">
    <property type="entry name" value="QUINONE OXIDOREDUCTASE-RELATED"/>
    <property type="match status" value="1"/>
</dbReference>
<dbReference type="SUPFAM" id="SSF50129">
    <property type="entry name" value="GroES-like"/>
    <property type="match status" value="1"/>
</dbReference>
<organism evidence="4 5">
    <name type="scientific">Thermogemmatispora tikiterensis</name>
    <dbReference type="NCBI Taxonomy" id="1825093"/>
    <lineage>
        <taxon>Bacteria</taxon>
        <taxon>Bacillati</taxon>
        <taxon>Chloroflexota</taxon>
        <taxon>Ktedonobacteria</taxon>
        <taxon>Thermogemmatisporales</taxon>
        <taxon>Thermogemmatisporaceae</taxon>
        <taxon>Thermogemmatispora</taxon>
    </lineage>
</organism>
<dbReference type="CDD" id="cd08241">
    <property type="entry name" value="QOR1"/>
    <property type="match status" value="1"/>
</dbReference>
<evidence type="ECO:0000259" key="3">
    <source>
        <dbReference type="SMART" id="SM00829"/>
    </source>
</evidence>
<dbReference type="GO" id="GO:0070402">
    <property type="term" value="F:NADPH binding"/>
    <property type="evidence" value="ECO:0007669"/>
    <property type="project" value="TreeGrafter"/>
</dbReference>
<dbReference type="AlphaFoldDB" id="A0A328VKP4"/>
<dbReference type="InterPro" id="IPR002364">
    <property type="entry name" value="Quin_OxRdtase/zeta-crystal_CS"/>
</dbReference>
<dbReference type="Gene3D" id="3.90.180.10">
    <property type="entry name" value="Medium-chain alcohol dehydrogenases, catalytic domain"/>
    <property type="match status" value="1"/>
</dbReference>
<keyword evidence="2" id="KW-0560">Oxidoreductase</keyword>
<proteinExistence type="predicted"/>
<evidence type="ECO:0000313" key="4">
    <source>
        <dbReference type="EMBL" id="RAQ98266.1"/>
    </source>
</evidence>
<dbReference type="InterPro" id="IPR013149">
    <property type="entry name" value="ADH-like_C"/>
</dbReference>
<evidence type="ECO:0000256" key="2">
    <source>
        <dbReference type="ARBA" id="ARBA00023002"/>
    </source>
</evidence>